<dbReference type="AlphaFoldDB" id="A0A9W9YYU8"/>
<feature type="region of interest" description="Disordered" evidence="1">
    <location>
        <begin position="161"/>
        <end position="191"/>
    </location>
</feature>
<name>A0A9W9YYU8_9CNID</name>
<keyword evidence="3" id="KW-1185">Reference proteome</keyword>
<gene>
    <name evidence="2" type="ORF">OS493_022030</name>
</gene>
<organism evidence="2 3">
    <name type="scientific">Desmophyllum pertusum</name>
    <dbReference type="NCBI Taxonomy" id="174260"/>
    <lineage>
        <taxon>Eukaryota</taxon>
        <taxon>Metazoa</taxon>
        <taxon>Cnidaria</taxon>
        <taxon>Anthozoa</taxon>
        <taxon>Hexacorallia</taxon>
        <taxon>Scleractinia</taxon>
        <taxon>Caryophylliina</taxon>
        <taxon>Caryophylliidae</taxon>
        <taxon>Desmophyllum</taxon>
    </lineage>
</organism>
<evidence type="ECO:0000256" key="1">
    <source>
        <dbReference type="SAM" id="MobiDB-lite"/>
    </source>
</evidence>
<proteinExistence type="predicted"/>
<feature type="compositionally biased region" description="Basic and acidic residues" evidence="1">
    <location>
        <begin position="20"/>
        <end position="33"/>
    </location>
</feature>
<reference evidence="2" key="1">
    <citation type="submission" date="2023-01" db="EMBL/GenBank/DDBJ databases">
        <title>Genome assembly of the deep-sea coral Lophelia pertusa.</title>
        <authorList>
            <person name="Herrera S."/>
            <person name="Cordes E."/>
        </authorList>
    </citation>
    <scope>NUCLEOTIDE SEQUENCE</scope>
    <source>
        <strain evidence="2">USNM1676648</strain>
        <tissue evidence="2">Polyp</tissue>
    </source>
</reference>
<evidence type="ECO:0000313" key="3">
    <source>
        <dbReference type="Proteomes" id="UP001163046"/>
    </source>
</evidence>
<accession>A0A9W9YYU8</accession>
<evidence type="ECO:0000313" key="2">
    <source>
        <dbReference type="EMBL" id="KAJ7371932.1"/>
    </source>
</evidence>
<protein>
    <submittedName>
        <fullName evidence="2">Uncharacterized protein</fullName>
    </submittedName>
</protein>
<sequence length="191" mass="22861">MNVPRSPEADVTHPGIFYGESRKPDFDSSSSDRHHGRRSKQHSEGLMAQPRIEMRLTFMEEQRRERSQLDETAFQGLLNRPAPRDPIQIYHSRRQHFPSIPDCDKPTKAFEIRSEKKATRTLGKWQGNRTGWLYRQKPSKIDIPHLPQKFCQDWWKTYEEKEERRKDSTGLDERWSYQNPRKERDLRGRDV</sequence>
<dbReference type="Proteomes" id="UP001163046">
    <property type="component" value="Unassembled WGS sequence"/>
</dbReference>
<feature type="region of interest" description="Disordered" evidence="1">
    <location>
        <begin position="1"/>
        <end position="52"/>
    </location>
</feature>
<dbReference type="EMBL" id="MU826840">
    <property type="protein sequence ID" value="KAJ7371932.1"/>
    <property type="molecule type" value="Genomic_DNA"/>
</dbReference>
<comment type="caution">
    <text evidence="2">The sequence shown here is derived from an EMBL/GenBank/DDBJ whole genome shotgun (WGS) entry which is preliminary data.</text>
</comment>